<accession>A0A7J7ZJP4</accession>
<keyword evidence="2" id="KW-0472">Membrane</keyword>
<evidence type="ECO:0000256" key="2">
    <source>
        <dbReference type="SAM" id="Phobius"/>
    </source>
</evidence>
<proteinExistence type="predicted"/>
<sequence length="343" mass="37182">MPSREGPVSHTTEGQSRPEVRVATWGSGEPGPMGAGTWTPPPEPQPLRPHKPPTSKPLSPNRRMALFNSVLQCCGCCYHTRPEDPEPQEAEPKGKMVGQWGWNGWGGPCELMGRDCCQTQRERPQSLARSRLASDHPPVGREGTCGGSWALAVFCVWRAQGNAGTWVTFSPPTSPAPAQGAEEAPPVTSEVHLAELEAELEAVLEAVLEGCALPEPEPPPAASPAAAVEPGPALDTMEAPPALEEEPSLGPLLFPASEEELHLEEPTQGQLVECPQPVPRGKLDFPLLPDISVFFIVLILFLCSPWPFFFFDIFISLEICVSLAFIIFLFLSLALILPLYFPF</sequence>
<feature type="compositionally biased region" description="Low complexity" evidence="1">
    <location>
        <begin position="223"/>
        <end position="238"/>
    </location>
</feature>
<feature type="transmembrane region" description="Helical" evidence="2">
    <location>
        <begin position="291"/>
        <end position="311"/>
    </location>
</feature>
<dbReference type="Proteomes" id="UP000558488">
    <property type="component" value="Unassembled WGS sequence"/>
</dbReference>
<dbReference type="AlphaFoldDB" id="A0A7J7ZJP4"/>
<comment type="caution">
    <text evidence="3">The sequence shown here is derived from an EMBL/GenBank/DDBJ whole genome shotgun (WGS) entry which is preliminary data.</text>
</comment>
<feature type="region of interest" description="Disordered" evidence="1">
    <location>
        <begin position="213"/>
        <end position="238"/>
    </location>
</feature>
<keyword evidence="2" id="KW-1133">Transmembrane helix</keyword>
<dbReference type="EMBL" id="JACAGB010000003">
    <property type="protein sequence ID" value="KAF6374381.1"/>
    <property type="molecule type" value="Genomic_DNA"/>
</dbReference>
<feature type="region of interest" description="Disordered" evidence="1">
    <location>
        <begin position="1"/>
        <end position="61"/>
    </location>
</feature>
<feature type="transmembrane region" description="Helical" evidence="2">
    <location>
        <begin position="323"/>
        <end position="341"/>
    </location>
</feature>
<evidence type="ECO:0000256" key="1">
    <source>
        <dbReference type="SAM" id="MobiDB-lite"/>
    </source>
</evidence>
<gene>
    <name evidence="3" type="ORF">mPipKuh1_009600</name>
</gene>
<reference evidence="3 4" key="1">
    <citation type="journal article" date="2020" name="Nature">
        <title>Six reference-quality genomes reveal evolution of bat adaptations.</title>
        <authorList>
            <person name="Jebb D."/>
            <person name="Huang Z."/>
            <person name="Pippel M."/>
            <person name="Hughes G.M."/>
            <person name="Lavrichenko K."/>
            <person name="Devanna P."/>
            <person name="Winkler S."/>
            <person name="Jermiin L.S."/>
            <person name="Skirmuntt E.C."/>
            <person name="Katzourakis A."/>
            <person name="Burkitt-Gray L."/>
            <person name="Ray D.A."/>
            <person name="Sullivan K.A.M."/>
            <person name="Roscito J.G."/>
            <person name="Kirilenko B.M."/>
            <person name="Davalos L.M."/>
            <person name="Corthals A.P."/>
            <person name="Power M.L."/>
            <person name="Jones G."/>
            <person name="Ransome R.D."/>
            <person name="Dechmann D.K.N."/>
            <person name="Locatelli A.G."/>
            <person name="Puechmaille S.J."/>
            <person name="Fedrigo O."/>
            <person name="Jarvis E.D."/>
            <person name="Hiller M."/>
            <person name="Vernes S.C."/>
            <person name="Myers E.W."/>
            <person name="Teeling E.C."/>
        </authorList>
    </citation>
    <scope>NUCLEOTIDE SEQUENCE [LARGE SCALE GENOMIC DNA]</scope>
    <source>
        <strain evidence="3">MPipKuh1</strain>
        <tissue evidence="3">Flight muscle</tissue>
    </source>
</reference>
<evidence type="ECO:0000313" key="3">
    <source>
        <dbReference type="EMBL" id="KAF6374381.1"/>
    </source>
</evidence>
<protein>
    <submittedName>
        <fullName evidence="3">Uncharacterized protein</fullName>
    </submittedName>
</protein>
<keyword evidence="4" id="KW-1185">Reference proteome</keyword>
<keyword evidence="2" id="KW-0812">Transmembrane</keyword>
<organism evidence="3 4">
    <name type="scientific">Pipistrellus kuhlii</name>
    <name type="common">Kuhl's pipistrelle</name>
    <dbReference type="NCBI Taxonomy" id="59472"/>
    <lineage>
        <taxon>Eukaryota</taxon>
        <taxon>Metazoa</taxon>
        <taxon>Chordata</taxon>
        <taxon>Craniata</taxon>
        <taxon>Vertebrata</taxon>
        <taxon>Euteleostomi</taxon>
        <taxon>Mammalia</taxon>
        <taxon>Eutheria</taxon>
        <taxon>Laurasiatheria</taxon>
        <taxon>Chiroptera</taxon>
        <taxon>Yangochiroptera</taxon>
        <taxon>Vespertilionidae</taxon>
        <taxon>Pipistrellus</taxon>
    </lineage>
</organism>
<evidence type="ECO:0000313" key="4">
    <source>
        <dbReference type="Proteomes" id="UP000558488"/>
    </source>
</evidence>
<name>A0A7J7ZJP4_PIPKU</name>